<evidence type="ECO:0000313" key="2">
    <source>
        <dbReference type="Proteomes" id="UP000430519"/>
    </source>
</evidence>
<protein>
    <submittedName>
        <fullName evidence="1">Uncharacterized protein</fullName>
    </submittedName>
</protein>
<proteinExistence type="predicted"/>
<gene>
    <name evidence="1" type="ORF">GLX28_14630</name>
</gene>
<accession>A0A6I4YLL7</accession>
<dbReference type="AlphaFoldDB" id="A0A6I4YLL7"/>
<comment type="caution">
    <text evidence="1">The sequence shown here is derived from an EMBL/GenBank/DDBJ whole genome shotgun (WGS) entry which is preliminary data.</text>
</comment>
<dbReference type="RefSeq" id="WP_160980728.1">
    <property type="nucleotide sequence ID" value="NZ_WVHK01000061.1"/>
</dbReference>
<dbReference type="Proteomes" id="UP000430519">
    <property type="component" value="Unassembled WGS sequence"/>
</dbReference>
<keyword evidence="2" id="KW-1185">Reference proteome</keyword>
<reference evidence="1 2" key="1">
    <citation type="submission" date="2019-11" db="EMBL/GenBank/DDBJ databases">
        <title>Genome sequence of Deinococcus xianganensis Y35, AI-2 producing algicidal bacterium, isolated from lake water.</title>
        <authorList>
            <person name="Li Y."/>
        </authorList>
    </citation>
    <scope>NUCLEOTIDE SEQUENCE [LARGE SCALE GENOMIC DNA]</scope>
    <source>
        <strain evidence="1 2">Y35</strain>
    </source>
</reference>
<organism evidence="1 2">
    <name type="scientific">Deinococcus xianganensis</name>
    <dbReference type="NCBI Taxonomy" id="1507289"/>
    <lineage>
        <taxon>Bacteria</taxon>
        <taxon>Thermotogati</taxon>
        <taxon>Deinococcota</taxon>
        <taxon>Deinococci</taxon>
        <taxon>Deinococcales</taxon>
        <taxon>Deinococcaceae</taxon>
        <taxon>Deinococcus</taxon>
    </lineage>
</organism>
<evidence type="ECO:0000313" key="1">
    <source>
        <dbReference type="EMBL" id="MXV20871.1"/>
    </source>
</evidence>
<dbReference type="EMBL" id="WVHK01000061">
    <property type="protein sequence ID" value="MXV20871.1"/>
    <property type="molecule type" value="Genomic_DNA"/>
</dbReference>
<sequence>MDQAEPNRAEDLKTLFLLRYDNMRDSTLRILRERAPYDMSIPQAPREAFIFGVLAALQHMDYAEEFWDALLDEYANSIN</sequence>
<name>A0A6I4YLL7_9DEIO</name>